<dbReference type="Pfam" id="PF20684">
    <property type="entry name" value="Fung_rhodopsin"/>
    <property type="match status" value="1"/>
</dbReference>
<feature type="transmembrane region" description="Helical" evidence="1">
    <location>
        <begin position="64"/>
        <end position="85"/>
    </location>
</feature>
<keyword evidence="4" id="KW-1185">Reference proteome</keyword>
<keyword evidence="1" id="KW-0472">Membrane</keyword>
<keyword evidence="1" id="KW-0812">Transmembrane</keyword>
<dbReference type="GeneID" id="59287242"/>
<reference evidence="3 4" key="1">
    <citation type="journal article" date="2020" name="Genomics">
        <title>Complete, high-quality genomes from long-read metagenomic sequencing of two wolf lichen thalli reveals enigmatic genome architecture.</title>
        <authorList>
            <person name="McKenzie S.K."/>
            <person name="Walston R.F."/>
            <person name="Allen J.L."/>
        </authorList>
    </citation>
    <scope>NUCLEOTIDE SEQUENCE [LARGE SCALE GENOMIC DNA]</scope>
    <source>
        <strain evidence="3">WasteWater2</strain>
    </source>
</reference>
<dbReference type="RefSeq" id="XP_037165304.1">
    <property type="nucleotide sequence ID" value="XM_037307495.1"/>
</dbReference>
<feature type="transmembrane region" description="Helical" evidence="1">
    <location>
        <begin position="138"/>
        <end position="163"/>
    </location>
</feature>
<evidence type="ECO:0000313" key="3">
    <source>
        <dbReference type="EMBL" id="KAF6235952.1"/>
    </source>
</evidence>
<accession>A0A8H6FWD8</accession>
<dbReference type="EMBL" id="JACCJC010000021">
    <property type="protein sequence ID" value="KAF6235952.1"/>
    <property type="molecule type" value="Genomic_DNA"/>
</dbReference>
<organism evidence="3 4">
    <name type="scientific">Letharia columbiana</name>
    <dbReference type="NCBI Taxonomy" id="112416"/>
    <lineage>
        <taxon>Eukaryota</taxon>
        <taxon>Fungi</taxon>
        <taxon>Dikarya</taxon>
        <taxon>Ascomycota</taxon>
        <taxon>Pezizomycotina</taxon>
        <taxon>Lecanoromycetes</taxon>
        <taxon>OSLEUM clade</taxon>
        <taxon>Lecanoromycetidae</taxon>
        <taxon>Lecanorales</taxon>
        <taxon>Lecanorineae</taxon>
        <taxon>Parmeliaceae</taxon>
        <taxon>Letharia</taxon>
    </lineage>
</organism>
<feature type="transmembrane region" description="Helical" evidence="1">
    <location>
        <begin position="97"/>
        <end position="118"/>
    </location>
</feature>
<evidence type="ECO:0000313" key="4">
    <source>
        <dbReference type="Proteomes" id="UP000578531"/>
    </source>
</evidence>
<feature type="transmembrane region" description="Helical" evidence="1">
    <location>
        <begin position="209"/>
        <end position="232"/>
    </location>
</feature>
<evidence type="ECO:0000259" key="2">
    <source>
        <dbReference type="Pfam" id="PF20684"/>
    </source>
</evidence>
<dbReference type="PANTHER" id="PTHR38794:SF1">
    <property type="entry name" value="INTEGRAL MEMBRANE PROTEIN"/>
    <property type="match status" value="1"/>
</dbReference>
<feature type="transmembrane region" description="Helical" evidence="1">
    <location>
        <begin position="175"/>
        <end position="197"/>
    </location>
</feature>
<name>A0A8H6FWD8_9LECA</name>
<comment type="caution">
    <text evidence="3">The sequence shown here is derived from an EMBL/GenBank/DDBJ whole genome shotgun (WGS) entry which is preliminary data.</text>
</comment>
<sequence>MVARGATKIISTRSIKSEDYSSLSSLFLAIAQSVAVTVRTSNGLGKHTTALGAAQISAYSKATYAANILYISSMCLSELSVVLFVGNITPVRQDRQLLLGAGSVTILWTVTAFIVSAAECGSPKPWDYVTGHCINRVMWWNCVEVMNILINAALIALPVWILSKVQISLLKKSSVGLAFALRITVCIASIGNLVYWNRARDSHDLTFEIWPVALCTQAGQCMSIASFSFLYLKPLFEILDTGFIRSDEFRRMRQLNPEGSYNLSTMSSGNERRKKGKELARLARTENNDTTITALENGSGWDGGSQGSEAHIIKETRTFTIESSAAGEDRGFP</sequence>
<proteinExistence type="predicted"/>
<gene>
    <name evidence="3" type="ORF">HO173_005580</name>
</gene>
<protein>
    <recommendedName>
        <fullName evidence="2">Rhodopsin domain-containing protein</fullName>
    </recommendedName>
</protein>
<evidence type="ECO:0000256" key="1">
    <source>
        <dbReference type="SAM" id="Phobius"/>
    </source>
</evidence>
<feature type="domain" description="Rhodopsin" evidence="2">
    <location>
        <begin position="4"/>
        <end position="237"/>
    </location>
</feature>
<dbReference type="PANTHER" id="PTHR38794">
    <property type="entry name" value="INTEGRAL MEMBRANE PROTEIN"/>
    <property type="match status" value="1"/>
</dbReference>
<keyword evidence="1" id="KW-1133">Transmembrane helix</keyword>
<dbReference type="OrthoDB" id="5365021at2759"/>
<dbReference type="AlphaFoldDB" id="A0A8H6FWD8"/>
<dbReference type="InterPro" id="IPR049326">
    <property type="entry name" value="Rhodopsin_dom_fungi"/>
</dbReference>
<dbReference type="Proteomes" id="UP000578531">
    <property type="component" value="Unassembled WGS sequence"/>
</dbReference>